<dbReference type="STRING" id="1385513.N780_11480"/>
<dbReference type="eggNOG" id="ENOG5030CD3">
    <property type="taxonomic scope" value="Bacteria"/>
</dbReference>
<dbReference type="OrthoDB" id="2376384at2"/>
<dbReference type="Proteomes" id="UP000030153">
    <property type="component" value="Unassembled WGS sequence"/>
</dbReference>
<dbReference type="RefSeq" id="WP_036778939.1">
    <property type="nucleotide sequence ID" value="NZ_AVBG01000001.1"/>
</dbReference>
<accession>A0A0A2VI54</accession>
<keyword evidence="2" id="KW-1185">Reference proteome</keyword>
<dbReference type="EMBL" id="AVBG01000001">
    <property type="protein sequence ID" value="KGP93280.1"/>
    <property type="molecule type" value="Genomic_DNA"/>
</dbReference>
<reference evidence="1 2" key="1">
    <citation type="submission" date="2013-08" db="EMBL/GenBank/DDBJ databases">
        <title>Genome of Pontibacillus chungwhensis.</title>
        <authorList>
            <person name="Wang Q."/>
            <person name="Wang G."/>
        </authorList>
    </citation>
    <scope>NUCLEOTIDE SEQUENCE [LARGE SCALE GENOMIC DNA]</scope>
    <source>
        <strain evidence="1 2">BH030062</strain>
    </source>
</reference>
<gene>
    <name evidence="1" type="ORF">N780_11480</name>
</gene>
<protein>
    <submittedName>
        <fullName evidence="1">Uncharacterized protein</fullName>
    </submittedName>
</protein>
<dbReference type="AlphaFoldDB" id="A0A0A2VI54"/>
<comment type="caution">
    <text evidence="1">The sequence shown here is derived from an EMBL/GenBank/DDBJ whole genome shotgun (WGS) entry which is preliminary data.</text>
</comment>
<organism evidence="1 2">
    <name type="scientific">Pontibacillus chungwhensis BH030062</name>
    <dbReference type="NCBI Taxonomy" id="1385513"/>
    <lineage>
        <taxon>Bacteria</taxon>
        <taxon>Bacillati</taxon>
        <taxon>Bacillota</taxon>
        <taxon>Bacilli</taxon>
        <taxon>Bacillales</taxon>
        <taxon>Bacillaceae</taxon>
        <taxon>Pontibacillus</taxon>
    </lineage>
</organism>
<evidence type="ECO:0000313" key="2">
    <source>
        <dbReference type="Proteomes" id="UP000030153"/>
    </source>
</evidence>
<name>A0A0A2VI54_9BACI</name>
<proteinExistence type="predicted"/>
<sequence length="121" mass="14547">MIEKDIKDEVVESVYEKYLIHYPELFVYYDETKLAHIKQDTYYHLEHLEATWPIKMDIIFLDYVDWVDSVLSSRGVETRLLQDCFLWMKESLSTYQLSEEIAYYVSLLDQACNQLQSEKSK</sequence>
<evidence type="ECO:0000313" key="1">
    <source>
        <dbReference type="EMBL" id="KGP93280.1"/>
    </source>
</evidence>